<dbReference type="FunFam" id="2.70.70.10:FF:000019">
    <property type="entry name" value="M23 family peptidase"/>
    <property type="match status" value="1"/>
</dbReference>
<evidence type="ECO:0000313" key="4">
    <source>
        <dbReference type="Proteomes" id="UP000032160"/>
    </source>
</evidence>
<dbReference type="EMBL" id="HG966617">
    <property type="protein sequence ID" value="CDO60399.1"/>
    <property type="molecule type" value="Genomic_DNA"/>
</dbReference>
<evidence type="ECO:0000313" key="3">
    <source>
        <dbReference type="EMBL" id="CDO60399.1"/>
    </source>
</evidence>
<dbReference type="SUPFAM" id="SSF51261">
    <property type="entry name" value="Duplicated hybrid motif"/>
    <property type="match status" value="1"/>
</dbReference>
<organism evidence="3 4">
    <name type="scientific">Candidatus Phaeomarinibacter ectocarpi</name>
    <dbReference type="NCBI Taxonomy" id="1458461"/>
    <lineage>
        <taxon>Bacteria</taxon>
        <taxon>Pseudomonadati</taxon>
        <taxon>Pseudomonadota</taxon>
        <taxon>Alphaproteobacteria</taxon>
        <taxon>Hyphomicrobiales</taxon>
        <taxon>Parvibaculaceae</taxon>
        <taxon>Candidatus Phaeomarinibacter</taxon>
    </lineage>
</organism>
<gene>
    <name evidence="3" type="ORF">BN1012_Phect2186</name>
</gene>
<dbReference type="InterPro" id="IPR011055">
    <property type="entry name" value="Dup_hybrid_motif"/>
</dbReference>
<dbReference type="AlphaFoldDB" id="X5MG66"/>
<evidence type="ECO:0000256" key="1">
    <source>
        <dbReference type="SAM" id="SignalP"/>
    </source>
</evidence>
<dbReference type="KEGG" id="pect:BN1012_Phect2186"/>
<feature type="chain" id="PRO_5004958887" evidence="1">
    <location>
        <begin position="20"/>
        <end position="270"/>
    </location>
</feature>
<accession>X5MG66</accession>
<dbReference type="RefSeq" id="WP_197538334.1">
    <property type="nucleotide sequence ID" value="NZ_HG966617.1"/>
</dbReference>
<dbReference type="STRING" id="1458461.BN1012_Phect2186"/>
<keyword evidence="1" id="KW-0732">Signal</keyword>
<dbReference type="CDD" id="cd12797">
    <property type="entry name" value="M23_peptidase"/>
    <property type="match status" value="1"/>
</dbReference>
<keyword evidence="4" id="KW-1185">Reference proteome</keyword>
<dbReference type="Gene3D" id="2.70.70.10">
    <property type="entry name" value="Glucose Permease (Domain IIA)"/>
    <property type="match status" value="1"/>
</dbReference>
<feature type="signal peptide" evidence="1">
    <location>
        <begin position="1"/>
        <end position="19"/>
    </location>
</feature>
<dbReference type="GO" id="GO:0004222">
    <property type="term" value="F:metalloendopeptidase activity"/>
    <property type="evidence" value="ECO:0007669"/>
    <property type="project" value="TreeGrafter"/>
</dbReference>
<dbReference type="PATRIC" id="fig|1458461.3.peg.2191"/>
<protein>
    <submittedName>
        <fullName evidence="3">Peptidase, M23/M37 family</fullName>
    </submittedName>
</protein>
<reference evidence="3 4" key="1">
    <citation type="journal article" date="2014" name="Front. Genet.">
        <title>Genome and metabolic network of "Candidatus Phaeomarinobacter ectocarpi" Ec32, a new candidate genus of Alphaproteobacteria frequently associated with brown algae.</title>
        <authorList>
            <person name="Dittami S.M."/>
            <person name="Barbeyron T."/>
            <person name="Boyen C."/>
            <person name="Cambefort J."/>
            <person name="Collet G."/>
            <person name="Delage L."/>
            <person name="Gobet A."/>
            <person name="Groisillier A."/>
            <person name="Leblanc C."/>
            <person name="Michel G."/>
            <person name="Scornet D."/>
            <person name="Siegel A."/>
            <person name="Tapia J.E."/>
            <person name="Tonon T."/>
        </authorList>
    </citation>
    <scope>NUCLEOTIDE SEQUENCE [LARGE SCALE GENOMIC DNA]</scope>
    <source>
        <strain evidence="3 4">Ec32</strain>
    </source>
</reference>
<dbReference type="PANTHER" id="PTHR21666:SF285">
    <property type="entry name" value="M23 FAMILY METALLOPEPTIDASE"/>
    <property type="match status" value="1"/>
</dbReference>
<dbReference type="PANTHER" id="PTHR21666">
    <property type="entry name" value="PEPTIDASE-RELATED"/>
    <property type="match status" value="1"/>
</dbReference>
<evidence type="ECO:0000259" key="2">
    <source>
        <dbReference type="Pfam" id="PF01551"/>
    </source>
</evidence>
<proteinExistence type="predicted"/>
<dbReference type="Pfam" id="PF01551">
    <property type="entry name" value="Peptidase_M23"/>
    <property type="match status" value="1"/>
</dbReference>
<sequence length="270" mass="28777">MRKSVIAAALALFSMPASALELDGDLSQGGMVIGTVEPGSEVSLDGDMLPVTEEGKFVIGFGRDHGPTALLAVMKDGTDEQEVWPLEIARRDYDIQRIDGLPPGKVGGFSAATLKRIRADNAQVAAARRDTGRDEHFLSGFIWPTKGRISGVYGSQRVLNGEPRRPHFGIDIAAPTGTPVLSPAAGTVRLAESDHFFTGGIVIIDHGFAVNSTLFHLHSVDVEVGQVVAQGEQIGTVGATGRATGPHLDWRMNWGKQRLDPQLVVGPMPQ</sequence>
<dbReference type="Proteomes" id="UP000032160">
    <property type="component" value="Chromosome I"/>
</dbReference>
<name>X5MG66_9HYPH</name>
<dbReference type="HOGENOM" id="CLU_029425_5_5_5"/>
<feature type="domain" description="M23ase beta-sheet core" evidence="2">
    <location>
        <begin position="166"/>
        <end position="261"/>
    </location>
</feature>
<dbReference type="InterPro" id="IPR016047">
    <property type="entry name" value="M23ase_b-sheet_dom"/>
</dbReference>
<dbReference type="InterPro" id="IPR050570">
    <property type="entry name" value="Cell_wall_metabolism_enzyme"/>
</dbReference>